<dbReference type="AlphaFoldDB" id="A0A2M4CBX1"/>
<keyword evidence="1" id="KW-0732">Signal</keyword>
<protein>
    <submittedName>
        <fullName evidence="2">Putative secreted protein</fullName>
    </submittedName>
</protein>
<feature type="signal peptide" evidence="1">
    <location>
        <begin position="1"/>
        <end position="30"/>
    </location>
</feature>
<proteinExistence type="predicted"/>
<feature type="chain" id="PRO_5014882610" evidence="1">
    <location>
        <begin position="31"/>
        <end position="79"/>
    </location>
</feature>
<sequence>MRIMHCVLIHGSRSLGASALFASAVYWCRANDVSDVTGLPVVACPRRMPTNMLLCCNRMLRPTMQPPERQQHNSRCLTC</sequence>
<accession>A0A2M4CBX1</accession>
<dbReference type="EMBL" id="GGFJ01013689">
    <property type="protein sequence ID" value="MBW62830.1"/>
    <property type="molecule type" value="Transcribed_RNA"/>
</dbReference>
<organism evidence="2">
    <name type="scientific">Anopheles marajoara</name>
    <dbReference type="NCBI Taxonomy" id="58244"/>
    <lineage>
        <taxon>Eukaryota</taxon>
        <taxon>Metazoa</taxon>
        <taxon>Ecdysozoa</taxon>
        <taxon>Arthropoda</taxon>
        <taxon>Hexapoda</taxon>
        <taxon>Insecta</taxon>
        <taxon>Pterygota</taxon>
        <taxon>Neoptera</taxon>
        <taxon>Endopterygota</taxon>
        <taxon>Diptera</taxon>
        <taxon>Nematocera</taxon>
        <taxon>Culicoidea</taxon>
        <taxon>Culicidae</taxon>
        <taxon>Anophelinae</taxon>
        <taxon>Anopheles</taxon>
    </lineage>
</organism>
<evidence type="ECO:0000313" key="2">
    <source>
        <dbReference type="EMBL" id="MBW62830.1"/>
    </source>
</evidence>
<reference evidence="2" key="1">
    <citation type="submission" date="2018-01" db="EMBL/GenBank/DDBJ databases">
        <title>An insight into the sialome of Amazonian anophelines.</title>
        <authorList>
            <person name="Ribeiro J.M."/>
            <person name="Scarpassa V."/>
            <person name="Calvo E."/>
        </authorList>
    </citation>
    <scope>NUCLEOTIDE SEQUENCE</scope>
    <source>
        <tissue evidence="2">Salivary glands</tissue>
    </source>
</reference>
<name>A0A2M4CBX1_9DIPT</name>
<evidence type="ECO:0000256" key="1">
    <source>
        <dbReference type="SAM" id="SignalP"/>
    </source>
</evidence>